<organism evidence="1 2">
    <name type="scientific">Nocardioides hankookensis</name>
    <dbReference type="NCBI Taxonomy" id="443157"/>
    <lineage>
        <taxon>Bacteria</taxon>
        <taxon>Bacillati</taxon>
        <taxon>Actinomycetota</taxon>
        <taxon>Actinomycetes</taxon>
        <taxon>Propionibacteriales</taxon>
        <taxon>Nocardioidaceae</taxon>
        <taxon>Nocardioides</taxon>
    </lineage>
</organism>
<evidence type="ECO:0008006" key="3">
    <source>
        <dbReference type="Google" id="ProtNLM"/>
    </source>
</evidence>
<evidence type="ECO:0000313" key="2">
    <source>
        <dbReference type="Proteomes" id="UP001596135"/>
    </source>
</evidence>
<evidence type="ECO:0000313" key="1">
    <source>
        <dbReference type="EMBL" id="MFC6046089.1"/>
    </source>
</evidence>
<reference evidence="2" key="1">
    <citation type="journal article" date="2019" name="Int. J. Syst. Evol. Microbiol.">
        <title>The Global Catalogue of Microorganisms (GCM) 10K type strain sequencing project: providing services to taxonomists for standard genome sequencing and annotation.</title>
        <authorList>
            <consortium name="The Broad Institute Genomics Platform"/>
            <consortium name="The Broad Institute Genome Sequencing Center for Infectious Disease"/>
            <person name="Wu L."/>
            <person name="Ma J."/>
        </authorList>
    </citation>
    <scope>NUCLEOTIDE SEQUENCE [LARGE SCALE GENOMIC DNA]</scope>
    <source>
        <strain evidence="2">CCUG 54522</strain>
    </source>
</reference>
<keyword evidence="2" id="KW-1185">Reference proteome</keyword>
<dbReference type="RefSeq" id="WP_379160474.1">
    <property type="nucleotide sequence ID" value="NZ_JBHSRJ010000009.1"/>
</dbReference>
<comment type="caution">
    <text evidence="1">The sequence shown here is derived from an EMBL/GenBank/DDBJ whole genome shotgun (WGS) entry which is preliminary data.</text>
</comment>
<sequence>MTSTLPIPVRFDLPGDHWEPVTPESLGVENAAFLAVRRGAEGDFTPTLSIAGDWRTDDATLEQIADESLAVLRGQGATEVELVKRREIDSDHAPAITQALGAMAVYDGRTLDLRQAQVVQGIVDVHDPQKRVVVTYTLTCTFKQFDEMVPEFQQFMASVEVVAAADGTAG</sequence>
<protein>
    <recommendedName>
        <fullName evidence="3">DUF1795 domain-containing protein</fullName>
    </recommendedName>
</protein>
<dbReference type="Gene3D" id="3.40.1000.10">
    <property type="entry name" value="Mog1/PsbP, alpha/beta/alpha sandwich"/>
    <property type="match status" value="1"/>
</dbReference>
<gene>
    <name evidence="1" type="ORF">ACFPYL_23595</name>
</gene>
<proteinExistence type="predicted"/>
<name>A0ABW1LRM8_9ACTN</name>
<accession>A0ABW1LRM8</accession>
<dbReference type="EMBL" id="JBHSRJ010000009">
    <property type="protein sequence ID" value="MFC6046089.1"/>
    <property type="molecule type" value="Genomic_DNA"/>
</dbReference>
<dbReference type="Proteomes" id="UP001596135">
    <property type="component" value="Unassembled WGS sequence"/>
</dbReference>